<reference evidence="3 4" key="1">
    <citation type="submission" date="2016-11" db="EMBL/GenBank/DDBJ databases">
        <title>Description of two novel members of the family Erysipelotrichaceae: Ileibacterium lipovorans gen. nov., sp. nov. and Dubosiella newyorkensis, gen. nov., sp. nov.</title>
        <authorList>
            <person name="Cox L.M."/>
            <person name="Sohn J."/>
            <person name="Tyrrell K.L."/>
            <person name="Citron D.M."/>
            <person name="Lawson P.A."/>
            <person name="Patel N.B."/>
            <person name="Iizumi T."/>
            <person name="Perez-Perez G.I."/>
            <person name="Goldstein E.J."/>
            <person name="Blaser M.J."/>
        </authorList>
    </citation>
    <scope>NUCLEOTIDE SEQUENCE [LARGE SCALE GENOMIC DNA]</scope>
    <source>
        <strain evidence="3 4">NYU-BL-A3</strain>
    </source>
</reference>
<proteinExistence type="predicted"/>
<feature type="domain" description="Protein kinase" evidence="2">
    <location>
        <begin position="1"/>
        <end position="311"/>
    </location>
</feature>
<evidence type="ECO:0000259" key="2">
    <source>
        <dbReference type="PROSITE" id="PS50011"/>
    </source>
</evidence>
<keyword evidence="1" id="KW-1133">Transmembrane helix</keyword>
<dbReference type="PROSITE" id="PS50011">
    <property type="entry name" value="PROTEIN_KINASE_DOM"/>
    <property type="match status" value="1"/>
</dbReference>
<keyword evidence="4" id="KW-1185">Reference proteome</keyword>
<dbReference type="InterPro" id="IPR011009">
    <property type="entry name" value="Kinase-like_dom_sf"/>
</dbReference>
<feature type="transmembrane region" description="Helical" evidence="1">
    <location>
        <begin position="222"/>
        <end position="242"/>
    </location>
</feature>
<organism evidence="3 4">
    <name type="scientific">Ileibacterium valens</name>
    <dbReference type="NCBI Taxonomy" id="1862668"/>
    <lineage>
        <taxon>Bacteria</taxon>
        <taxon>Bacillati</taxon>
        <taxon>Bacillota</taxon>
        <taxon>Erysipelotrichia</taxon>
        <taxon>Erysipelotrichales</taxon>
        <taxon>Erysipelotrichaceae</taxon>
        <taxon>Ileibacterium</taxon>
    </lineage>
</organism>
<name>A0A1U7NCL3_9FIRM</name>
<accession>A0A1U7NCL3</accession>
<evidence type="ECO:0000256" key="1">
    <source>
        <dbReference type="SAM" id="Phobius"/>
    </source>
</evidence>
<dbReference type="RefSeq" id="WP_075821106.1">
    <property type="nucleotide sequence ID" value="NZ_CAPFLH010000187.1"/>
</dbReference>
<dbReference type="GO" id="GO:0005524">
    <property type="term" value="F:ATP binding"/>
    <property type="evidence" value="ECO:0007669"/>
    <property type="project" value="InterPro"/>
</dbReference>
<dbReference type="Proteomes" id="UP000186341">
    <property type="component" value="Unassembled WGS sequence"/>
</dbReference>
<dbReference type="EMBL" id="MPJW01000275">
    <property type="protein sequence ID" value="OLU36389.1"/>
    <property type="molecule type" value="Genomic_DNA"/>
</dbReference>
<evidence type="ECO:0000313" key="3">
    <source>
        <dbReference type="EMBL" id="OLU36389.1"/>
    </source>
</evidence>
<sequence length="467" mass="53838">MKSRYQFKKGLKNKGGLCVMKVFDLQKQQDLLAKAILKSCPQILLQQAKREIDLLSKASMDGFPILEDLENNCEHLILYETYIEGKNLNEWLKDRPSKKRRKKVFLEVCARIEHCHELGYLYMDLKPEHILVGENDQTWLIDFNAIIPIGSTQVILSNELAVPPENGLLKLNEQADFPGLGTIHRLLFGPSNFSWTCIQEDRNQRFKSLEALKKAAFPDRKLPIMVCGIFMMVLGVFFIPILNGKNAASKENQMLQTEFHLDASMFEQTHLEDEILKLLQSTKVQDSFNEPASVKKLIDQVAGFSKQNPFLSRLLLQKVNVPEDLQSGKNWIKILTSADQKAKAEAFDPWIREVFESFETMDQNQKKEPENSGNFKELEELLYSLSLHQIQVKTIERSRINEMLQKSDQKNGDQKFSLAVIQYVLMDYSLSNQLFDIPDAIIKNLEKDQKSAGLVQIYRQLRIQNIQ</sequence>
<dbReference type="OrthoDB" id="9788659at2"/>
<dbReference type="AlphaFoldDB" id="A0A1U7NCL3"/>
<comment type="caution">
    <text evidence="3">The sequence shown here is derived from an EMBL/GenBank/DDBJ whole genome shotgun (WGS) entry which is preliminary data.</text>
</comment>
<protein>
    <recommendedName>
        <fullName evidence="2">Protein kinase domain-containing protein</fullName>
    </recommendedName>
</protein>
<keyword evidence="1" id="KW-0472">Membrane</keyword>
<keyword evidence="1" id="KW-0812">Transmembrane</keyword>
<dbReference type="Gene3D" id="1.10.510.10">
    <property type="entry name" value="Transferase(Phosphotransferase) domain 1"/>
    <property type="match status" value="1"/>
</dbReference>
<dbReference type="GeneID" id="82203962"/>
<dbReference type="InterPro" id="IPR000719">
    <property type="entry name" value="Prot_kinase_dom"/>
</dbReference>
<dbReference type="GO" id="GO:0004672">
    <property type="term" value="F:protein kinase activity"/>
    <property type="evidence" value="ECO:0007669"/>
    <property type="project" value="InterPro"/>
</dbReference>
<dbReference type="SMART" id="SM00220">
    <property type="entry name" value="S_TKc"/>
    <property type="match status" value="1"/>
</dbReference>
<gene>
    <name evidence="3" type="ORF">BO222_12610</name>
</gene>
<dbReference type="SUPFAM" id="SSF56112">
    <property type="entry name" value="Protein kinase-like (PK-like)"/>
    <property type="match status" value="1"/>
</dbReference>
<evidence type="ECO:0000313" key="4">
    <source>
        <dbReference type="Proteomes" id="UP000186341"/>
    </source>
</evidence>
<dbReference type="Pfam" id="PF00069">
    <property type="entry name" value="Pkinase"/>
    <property type="match status" value="1"/>
</dbReference>